<sequence length="199" mass="22170">MVLFVSLAILLVTARLISVRVISNGSVLDSTITGSEWLSFSDESPDLTSRAMLISTGFNLRIKPATTNVPRKNAISTPNGRAIQFSQNPRVRVMYFPENASQIESTSGLPAYCLKQSPLNPVNSFDTNSPNEYHWYAMYLHQRTYTGICLAFTYIPLVIVWNVKLRLQISVAMATSRDSADATMANAIELRWNMMLAAK</sequence>
<dbReference type="RefSeq" id="XP_046064546.1">
    <property type="nucleotide sequence ID" value="XM_046205826.1"/>
</dbReference>
<gene>
    <name evidence="2" type="ORF">OGAPHI_000470</name>
</gene>
<dbReference type="GeneID" id="70232438"/>
<feature type="chain" id="PRO_5040434928" evidence="1">
    <location>
        <begin position="20"/>
        <end position="199"/>
    </location>
</feature>
<dbReference type="EMBL" id="JAEUBE010000070">
    <property type="protein sequence ID" value="KAH3671247.1"/>
    <property type="molecule type" value="Genomic_DNA"/>
</dbReference>
<keyword evidence="1" id="KW-0732">Signal</keyword>
<dbReference type="AlphaFoldDB" id="A0A9P8PHA1"/>
<evidence type="ECO:0000313" key="2">
    <source>
        <dbReference type="EMBL" id="KAH3671247.1"/>
    </source>
</evidence>
<reference evidence="2" key="2">
    <citation type="submission" date="2021-01" db="EMBL/GenBank/DDBJ databases">
        <authorList>
            <person name="Schikora-Tamarit M.A."/>
        </authorList>
    </citation>
    <scope>NUCLEOTIDE SEQUENCE</scope>
    <source>
        <strain evidence="2">CBS6075</strain>
    </source>
</reference>
<comment type="caution">
    <text evidence="2">The sequence shown here is derived from an EMBL/GenBank/DDBJ whole genome shotgun (WGS) entry which is preliminary data.</text>
</comment>
<reference evidence="2" key="1">
    <citation type="journal article" date="2021" name="Open Biol.">
        <title>Shared evolutionary footprints suggest mitochondrial oxidative damage underlies multiple complex I losses in fungi.</title>
        <authorList>
            <person name="Schikora-Tamarit M.A."/>
            <person name="Marcet-Houben M."/>
            <person name="Nosek J."/>
            <person name="Gabaldon T."/>
        </authorList>
    </citation>
    <scope>NUCLEOTIDE SEQUENCE</scope>
    <source>
        <strain evidence="2">CBS6075</strain>
    </source>
</reference>
<name>A0A9P8PHA1_9ASCO</name>
<evidence type="ECO:0000256" key="1">
    <source>
        <dbReference type="SAM" id="SignalP"/>
    </source>
</evidence>
<accession>A0A9P8PHA1</accession>
<evidence type="ECO:0000313" key="3">
    <source>
        <dbReference type="Proteomes" id="UP000769157"/>
    </source>
</evidence>
<organism evidence="2 3">
    <name type="scientific">Ogataea philodendri</name>
    <dbReference type="NCBI Taxonomy" id="1378263"/>
    <lineage>
        <taxon>Eukaryota</taxon>
        <taxon>Fungi</taxon>
        <taxon>Dikarya</taxon>
        <taxon>Ascomycota</taxon>
        <taxon>Saccharomycotina</taxon>
        <taxon>Pichiomycetes</taxon>
        <taxon>Pichiales</taxon>
        <taxon>Pichiaceae</taxon>
        <taxon>Ogataea</taxon>
    </lineage>
</organism>
<proteinExistence type="predicted"/>
<protein>
    <submittedName>
        <fullName evidence="2">Uncharacterized protein</fullName>
    </submittedName>
</protein>
<keyword evidence="3" id="KW-1185">Reference proteome</keyword>
<feature type="signal peptide" evidence="1">
    <location>
        <begin position="1"/>
        <end position="19"/>
    </location>
</feature>
<dbReference type="Proteomes" id="UP000769157">
    <property type="component" value="Unassembled WGS sequence"/>
</dbReference>